<dbReference type="Gene3D" id="1.50.10.10">
    <property type="match status" value="1"/>
</dbReference>
<organism evidence="1">
    <name type="scientific">Jonesiaceae bacterium BS-20</name>
    <dbReference type="NCBI Taxonomy" id="3120821"/>
    <lineage>
        <taxon>Bacteria</taxon>
        <taxon>Bacillati</taxon>
        <taxon>Actinomycetota</taxon>
        <taxon>Actinomycetes</taxon>
        <taxon>Micrococcales</taxon>
        <taxon>Jonesiaceae</taxon>
    </lineage>
</organism>
<reference evidence="1" key="1">
    <citation type="submission" date="2024-02" db="EMBL/GenBank/DDBJ databases">
        <title>Tomenella chthoni gen. nov. sp. nov., a member of the family Jonesiaceae isolated from bat guano.</title>
        <authorList>
            <person name="Miller S.L."/>
            <person name="King J."/>
            <person name="Sankaranarayanan K."/>
            <person name="Lawson P.A."/>
        </authorList>
    </citation>
    <scope>NUCLEOTIDE SEQUENCE</scope>
    <source>
        <strain evidence="1">BS-20</strain>
    </source>
</reference>
<keyword evidence="1" id="KW-0378">Hydrolase</keyword>
<gene>
    <name evidence="1" type="ORF">V5R04_13395</name>
</gene>
<protein>
    <submittedName>
        <fullName evidence="1">Glycoside hydrolase family 15</fullName>
    </submittedName>
</protein>
<accession>A0AAU7DWW2</accession>
<dbReference type="PANTHER" id="PTHR31616">
    <property type="entry name" value="TREHALASE"/>
    <property type="match status" value="1"/>
</dbReference>
<dbReference type="EMBL" id="CP146203">
    <property type="protein sequence ID" value="XBH21196.1"/>
    <property type="molecule type" value="Genomic_DNA"/>
</dbReference>
<name>A0AAU7DWW2_9MICO</name>
<dbReference type="SUPFAM" id="SSF48208">
    <property type="entry name" value="Six-hairpin glycosidases"/>
    <property type="match status" value="1"/>
</dbReference>
<evidence type="ECO:0000313" key="1">
    <source>
        <dbReference type="EMBL" id="XBH21196.1"/>
    </source>
</evidence>
<sequence length="449" mass="47696">MSLNGVRTRWRGRTIGFSVAGVLLAVSAMGHSSVPEPAYIELYMDGVAVTSLGLLQVPAGHEQEYLEHSRVPVHTDDLSTDLKQDHSDLATESAAWLAQGTIPGAGTQYEDLARTALLDIRALIHEDGALAAGAHKRWRYAWPRDNSFAAVALARTGHSEDAISLLEFLASVQGKDGSFQARYLLDGSGTPDNRPPQTDGTGWVLWALGDVITQMNTQAPGSGTAELADHAVLLDRSTDRILELIDNPRSLPPVSPDYWEVRETALTLGTVGPLLAGLESAANLYALLGQSDSSMRAQEGATRLNAAITKEFGAVNYSRHITGGLACASTSFVQPPFVETALEGAHDAWVDSVKFMARPAGGLAPGGSWKADGISWTPETALYAMTAAASGDREGAERWLTWIDEHRTMSGAIPEKVLADGSPAAVAPLAWSAANILIALDDLEKIAAN</sequence>
<dbReference type="InterPro" id="IPR012341">
    <property type="entry name" value="6hp_glycosidase-like_sf"/>
</dbReference>
<dbReference type="PANTHER" id="PTHR31616:SF0">
    <property type="entry name" value="GLUCAN 1,4-ALPHA-GLUCOSIDASE"/>
    <property type="match status" value="1"/>
</dbReference>
<dbReference type="AlphaFoldDB" id="A0AAU7DWW2"/>
<dbReference type="InterPro" id="IPR008928">
    <property type="entry name" value="6-hairpin_glycosidase_sf"/>
</dbReference>
<proteinExistence type="predicted"/>
<dbReference type="GO" id="GO:0005975">
    <property type="term" value="P:carbohydrate metabolic process"/>
    <property type="evidence" value="ECO:0007669"/>
    <property type="project" value="InterPro"/>
</dbReference>
<dbReference type="GO" id="GO:0004553">
    <property type="term" value="F:hydrolase activity, hydrolyzing O-glycosyl compounds"/>
    <property type="evidence" value="ECO:0007669"/>
    <property type="project" value="TreeGrafter"/>
</dbReference>